<sequence length="231" mass="24623">MCFCTSSSITEQAIVVAGNLFSLASAQKTHVATAHNTCWECSKTHVLLQLLFHHGPSHSGGWHPVQPGRCPQTHVATVHNMCCKCPKKHDVLLQLLFHHGPSHSGGWQLVQPGSSSSITDQATVVAGNLFNLAGICQVCPSCIRVYDGLTPIQDMHVEELLLGAPAASVTIVSGQIADPFVLLRLSNGQAVLLVGDEFSMTLSLCTTAAIPLYARPSSNPFDLVTAACLYE</sequence>
<name>A0ABQ7HAE7_DUNSA</name>
<accession>A0ABQ7HAE7</accession>
<evidence type="ECO:0000259" key="1">
    <source>
        <dbReference type="Pfam" id="PF23726"/>
    </source>
</evidence>
<dbReference type="EMBL" id="MU069437">
    <property type="protein sequence ID" value="KAF5843828.1"/>
    <property type="molecule type" value="Genomic_DNA"/>
</dbReference>
<keyword evidence="3" id="KW-1185">Reference proteome</keyword>
<gene>
    <name evidence="2" type="ORF">DUNSADRAFT_5065</name>
</gene>
<proteinExistence type="predicted"/>
<protein>
    <recommendedName>
        <fullName evidence="1">RSE1/DDB1/CPSF1 second beta-propeller domain-containing protein</fullName>
    </recommendedName>
</protein>
<dbReference type="Pfam" id="PF23726">
    <property type="entry name" value="Beta-prop_RSE1_2nd"/>
    <property type="match status" value="1"/>
</dbReference>
<evidence type="ECO:0000313" key="2">
    <source>
        <dbReference type="EMBL" id="KAF5843828.1"/>
    </source>
</evidence>
<dbReference type="InterPro" id="IPR058543">
    <property type="entry name" value="Beta-prop_RSE1/DDB1/CPSF1_2nd"/>
</dbReference>
<organism evidence="2 3">
    <name type="scientific">Dunaliella salina</name>
    <name type="common">Green alga</name>
    <name type="synonym">Protococcus salinus</name>
    <dbReference type="NCBI Taxonomy" id="3046"/>
    <lineage>
        <taxon>Eukaryota</taxon>
        <taxon>Viridiplantae</taxon>
        <taxon>Chlorophyta</taxon>
        <taxon>core chlorophytes</taxon>
        <taxon>Chlorophyceae</taxon>
        <taxon>CS clade</taxon>
        <taxon>Chlamydomonadales</taxon>
        <taxon>Dunaliellaceae</taxon>
        <taxon>Dunaliella</taxon>
    </lineage>
</organism>
<dbReference type="Proteomes" id="UP000815325">
    <property type="component" value="Unassembled WGS sequence"/>
</dbReference>
<evidence type="ECO:0000313" key="3">
    <source>
        <dbReference type="Proteomes" id="UP000815325"/>
    </source>
</evidence>
<feature type="non-terminal residue" evidence="2">
    <location>
        <position position="231"/>
    </location>
</feature>
<feature type="domain" description="RSE1/DDB1/CPSF1 second beta-propeller" evidence="1">
    <location>
        <begin position="118"/>
        <end position="197"/>
    </location>
</feature>
<dbReference type="InterPro" id="IPR015943">
    <property type="entry name" value="WD40/YVTN_repeat-like_dom_sf"/>
</dbReference>
<reference evidence="2" key="1">
    <citation type="submission" date="2017-08" db="EMBL/GenBank/DDBJ databases">
        <authorList>
            <person name="Polle J.E."/>
            <person name="Barry K."/>
            <person name="Cushman J."/>
            <person name="Schmutz J."/>
            <person name="Tran D."/>
            <person name="Hathwaick L.T."/>
            <person name="Yim W.C."/>
            <person name="Jenkins J."/>
            <person name="Mckie-Krisberg Z.M."/>
            <person name="Prochnik S."/>
            <person name="Lindquist E."/>
            <person name="Dockter R.B."/>
            <person name="Adam C."/>
            <person name="Molina H."/>
            <person name="Bunkerborg J."/>
            <person name="Jin E."/>
            <person name="Buchheim M."/>
            <person name="Magnuson J."/>
        </authorList>
    </citation>
    <scope>NUCLEOTIDE SEQUENCE</scope>
    <source>
        <strain evidence="2">CCAP 19/18</strain>
    </source>
</reference>
<comment type="caution">
    <text evidence="2">The sequence shown here is derived from an EMBL/GenBank/DDBJ whole genome shotgun (WGS) entry which is preliminary data.</text>
</comment>
<dbReference type="Gene3D" id="2.130.10.10">
    <property type="entry name" value="YVTN repeat-like/Quinoprotein amine dehydrogenase"/>
    <property type="match status" value="1"/>
</dbReference>